<evidence type="ECO:0000313" key="1">
    <source>
        <dbReference type="EMBL" id="MBA2175431.1"/>
    </source>
</evidence>
<name>A0A838CU31_9BACI</name>
<keyword evidence="2" id="KW-1185">Reference proteome</keyword>
<reference evidence="1 2" key="1">
    <citation type="journal article" date="2004" name="Extremophiles">
        <title>Halobacillus locisalis sp. nov., a halophilic bacterium isolated from a marine solar saltern of the Yellow Sea in Korea.</title>
        <authorList>
            <person name="Yoon J.H."/>
            <person name="Kang K.H."/>
            <person name="Oh T.K."/>
            <person name="Park Y.H."/>
        </authorList>
    </citation>
    <scope>NUCLEOTIDE SEQUENCE [LARGE SCALE GENOMIC DNA]</scope>
    <source>
        <strain evidence="1 2">KCTC 3788</strain>
    </source>
</reference>
<protein>
    <submittedName>
        <fullName evidence="1">Uncharacterized protein</fullName>
    </submittedName>
</protein>
<dbReference type="AlphaFoldDB" id="A0A838CU31"/>
<proteinExistence type="predicted"/>
<evidence type="ECO:0000313" key="2">
    <source>
        <dbReference type="Proteomes" id="UP000571017"/>
    </source>
</evidence>
<accession>A0A838CU31</accession>
<dbReference type="EMBL" id="JACEFG010000002">
    <property type="protein sequence ID" value="MBA2175431.1"/>
    <property type="molecule type" value="Genomic_DNA"/>
</dbReference>
<dbReference type="RefSeq" id="WP_181472443.1">
    <property type="nucleotide sequence ID" value="NZ_JACEFG010000002.1"/>
</dbReference>
<dbReference type="Proteomes" id="UP000571017">
    <property type="component" value="Unassembled WGS sequence"/>
</dbReference>
<sequence length="223" mass="25589">MEQKKIVPSYAVEEIYVSNDATSTQPFAIGDRYSDTPINQVITFEDPLPEEFHRKPLKLEREVSEDQALAREPHPDLVPITNQVIEQAAVAINRFMRMEYPDDSGLWMWDSLYRENGHLVALLKKEDWSLFTGKMKLLLQSDGQDVVNAIDSQWMMDMIKEFKPAPAAKITMQEAYEKLKDTLTLTPVYVYRQQTGHYHLHGKLDSAHAVDAHTGEVLQLSDL</sequence>
<organism evidence="1 2">
    <name type="scientific">Halobacillus locisalis</name>
    <dbReference type="NCBI Taxonomy" id="220753"/>
    <lineage>
        <taxon>Bacteria</taxon>
        <taxon>Bacillati</taxon>
        <taxon>Bacillota</taxon>
        <taxon>Bacilli</taxon>
        <taxon>Bacillales</taxon>
        <taxon>Bacillaceae</taxon>
        <taxon>Halobacillus</taxon>
    </lineage>
</organism>
<gene>
    <name evidence="1" type="ORF">H0266_11045</name>
</gene>
<comment type="caution">
    <text evidence="1">The sequence shown here is derived from an EMBL/GenBank/DDBJ whole genome shotgun (WGS) entry which is preliminary data.</text>
</comment>